<dbReference type="EMBL" id="UYJE01004062">
    <property type="protein sequence ID" value="VDI24706.1"/>
    <property type="molecule type" value="Genomic_DNA"/>
</dbReference>
<evidence type="ECO:0000256" key="7">
    <source>
        <dbReference type="SAM" id="MobiDB-lite"/>
    </source>
</evidence>
<evidence type="ECO:0000256" key="5">
    <source>
        <dbReference type="ARBA" id="ARBA00030889"/>
    </source>
</evidence>
<dbReference type="GO" id="GO:0000027">
    <property type="term" value="P:ribosomal large subunit assembly"/>
    <property type="evidence" value="ECO:0007669"/>
    <property type="project" value="InterPro"/>
</dbReference>
<comment type="caution">
    <text evidence="9">The sequence shown here is derived from an EMBL/GenBank/DDBJ whole genome shotgun (WGS) entry which is preliminary data.</text>
</comment>
<feature type="region of interest" description="Disordered" evidence="7">
    <location>
        <begin position="267"/>
        <end position="314"/>
    </location>
</feature>
<dbReference type="PANTHER" id="PTHR12728:SF0">
    <property type="entry name" value="RIBOSOME PRODUCTION FACTOR 2 HOMOLOG"/>
    <property type="match status" value="1"/>
</dbReference>
<dbReference type="AlphaFoldDB" id="A0A8B6DWT9"/>
<proteinExistence type="inferred from homology"/>
<evidence type="ECO:0000256" key="1">
    <source>
        <dbReference type="ARBA" id="ARBA00004604"/>
    </source>
</evidence>
<dbReference type="GO" id="GO:0019843">
    <property type="term" value="F:rRNA binding"/>
    <property type="evidence" value="ECO:0007669"/>
    <property type="project" value="UniProtKB-UniRule"/>
</dbReference>
<feature type="region of interest" description="Disordered" evidence="7">
    <location>
        <begin position="241"/>
        <end position="260"/>
    </location>
</feature>
<dbReference type="GO" id="GO:0005730">
    <property type="term" value="C:nucleolus"/>
    <property type="evidence" value="ECO:0007669"/>
    <property type="project" value="UniProtKB-SubCell"/>
</dbReference>
<evidence type="ECO:0000256" key="6">
    <source>
        <dbReference type="RuleBase" id="RU367086"/>
    </source>
</evidence>
<evidence type="ECO:0000256" key="4">
    <source>
        <dbReference type="ARBA" id="ARBA00023242"/>
    </source>
</evidence>
<dbReference type="InterPro" id="IPR007109">
    <property type="entry name" value="Brix"/>
</dbReference>
<feature type="domain" description="Brix" evidence="8">
    <location>
        <begin position="30"/>
        <end position="233"/>
    </location>
</feature>
<reference evidence="9" key="1">
    <citation type="submission" date="2018-11" db="EMBL/GenBank/DDBJ databases">
        <authorList>
            <person name="Alioto T."/>
            <person name="Alioto T."/>
        </authorList>
    </citation>
    <scope>NUCLEOTIDE SEQUENCE</scope>
</reference>
<evidence type="ECO:0000256" key="2">
    <source>
        <dbReference type="ARBA" id="ARBA00010782"/>
    </source>
</evidence>
<comment type="subcellular location">
    <subcellularLocation>
        <location evidence="1 6">Nucleus</location>
        <location evidence="1 6">Nucleolus</location>
    </subcellularLocation>
</comment>
<dbReference type="OrthoDB" id="407658at2759"/>
<evidence type="ECO:0000259" key="8">
    <source>
        <dbReference type="PROSITE" id="PS50833"/>
    </source>
</evidence>
<evidence type="ECO:0000313" key="9">
    <source>
        <dbReference type="EMBL" id="VDI24706.1"/>
    </source>
</evidence>
<dbReference type="SMART" id="SM00879">
    <property type="entry name" value="Brix"/>
    <property type="match status" value="1"/>
</dbReference>
<dbReference type="PROSITE" id="PS50833">
    <property type="entry name" value="BRIX"/>
    <property type="match status" value="1"/>
</dbReference>
<protein>
    <recommendedName>
        <fullName evidence="3 6">Ribosome production factor 2 homolog</fullName>
    </recommendedName>
    <alternativeName>
        <fullName evidence="5 6">Ribosome biogenesis protein RPF2 homolog</fullName>
    </alternativeName>
</protein>
<evidence type="ECO:0000313" key="10">
    <source>
        <dbReference type="Proteomes" id="UP000596742"/>
    </source>
</evidence>
<feature type="compositionally biased region" description="Basic residues" evidence="7">
    <location>
        <begin position="276"/>
        <end position="286"/>
    </location>
</feature>
<name>A0A8B6DWT9_MYTGA</name>
<dbReference type="Proteomes" id="UP000596742">
    <property type="component" value="Unassembled WGS sequence"/>
</dbReference>
<dbReference type="PANTHER" id="PTHR12728">
    <property type="entry name" value="BRIX DOMAIN CONTAINING PROTEIN"/>
    <property type="match status" value="1"/>
</dbReference>
<keyword evidence="4 6" id="KW-0539">Nucleus</keyword>
<dbReference type="GO" id="GO:0000463">
    <property type="term" value="P:maturation of LSU-rRNA from tricistronic rRNA transcript (SSU-rRNA, 5.8S rRNA, LSU-rRNA)"/>
    <property type="evidence" value="ECO:0007669"/>
    <property type="project" value="TreeGrafter"/>
</dbReference>
<feature type="compositionally biased region" description="Low complexity" evidence="7">
    <location>
        <begin position="289"/>
        <end position="304"/>
    </location>
</feature>
<dbReference type="InterPro" id="IPR039770">
    <property type="entry name" value="Rpf2"/>
</dbReference>
<keyword evidence="10" id="KW-1185">Reference proteome</keyword>
<dbReference type="Pfam" id="PF04427">
    <property type="entry name" value="Brix"/>
    <property type="match status" value="1"/>
</dbReference>
<gene>
    <name evidence="9" type="ORF">MGAL_10B026461</name>
</gene>
<comment type="similarity">
    <text evidence="2 6">Belongs to the RPF2 family.</text>
</comment>
<accession>A0A8B6DWT9</accession>
<evidence type="ECO:0000256" key="3">
    <source>
        <dbReference type="ARBA" id="ARBA00020387"/>
    </source>
</evidence>
<organism evidence="9 10">
    <name type="scientific">Mytilus galloprovincialis</name>
    <name type="common">Mediterranean mussel</name>
    <dbReference type="NCBI Taxonomy" id="29158"/>
    <lineage>
        <taxon>Eukaryota</taxon>
        <taxon>Metazoa</taxon>
        <taxon>Spiralia</taxon>
        <taxon>Lophotrochozoa</taxon>
        <taxon>Mollusca</taxon>
        <taxon>Bivalvia</taxon>
        <taxon>Autobranchia</taxon>
        <taxon>Pteriomorphia</taxon>
        <taxon>Mytilida</taxon>
        <taxon>Mytiloidea</taxon>
        <taxon>Mytilidae</taxon>
        <taxon>Mytilinae</taxon>
        <taxon>Mytilus</taxon>
    </lineage>
</organism>
<sequence>MVMQRVVKPKTQKGRRFLENRDGKITENTKSSMFIKGGNTSITVSQILKELYMLKKPHAVMYKRKNILRPFEDETPLEFFSKKSDASLFMFGCHSKKRPDNLVLGRLFDFHVLDMIELGVDKFTPMAEIEGPKCSHGTKPCLIFTGELFEQDKEHKRLKNLFIDFFRGPSVKNIRLAGVEHVISVTAIKDKILLRNYKIMLKKSGSRTPRIELAEMGPSLDLVMRRTKIASDDLYKQALKVPREAKPRKKKNISQDAFGSKLGRIHMTKQDLGKLQTRKMKGLKKRQSTDSATETTGTTDSAETPSSPKKIKQT</sequence>